<sequence length="119" mass="12424">MEMQMAMTIAPLLPALAHPRWCYCDAAGAMFLVQLRAVVENGGALHEMNGGGGSGKMDVVAAGENEEVRNLEEDARWRVAAAMADCSGELTVNGGDCRHGGGCHGDGRRGGKLGLGFHV</sequence>
<keyword evidence="3" id="KW-1185">Reference proteome</keyword>
<evidence type="ECO:0000313" key="3">
    <source>
        <dbReference type="Proteomes" id="UP000501690"/>
    </source>
</evidence>
<organism evidence="2 3">
    <name type="scientific">Vigna unguiculata</name>
    <name type="common">Cowpea</name>
    <dbReference type="NCBI Taxonomy" id="3917"/>
    <lineage>
        <taxon>Eukaryota</taxon>
        <taxon>Viridiplantae</taxon>
        <taxon>Streptophyta</taxon>
        <taxon>Embryophyta</taxon>
        <taxon>Tracheophyta</taxon>
        <taxon>Spermatophyta</taxon>
        <taxon>Magnoliopsida</taxon>
        <taxon>eudicotyledons</taxon>
        <taxon>Gunneridae</taxon>
        <taxon>Pentapetalae</taxon>
        <taxon>rosids</taxon>
        <taxon>fabids</taxon>
        <taxon>Fabales</taxon>
        <taxon>Fabaceae</taxon>
        <taxon>Papilionoideae</taxon>
        <taxon>50 kb inversion clade</taxon>
        <taxon>NPAAA clade</taxon>
        <taxon>indigoferoid/millettioid clade</taxon>
        <taxon>Phaseoleae</taxon>
        <taxon>Vigna</taxon>
    </lineage>
</organism>
<gene>
    <name evidence="2" type="ORF">DEO72_LG11g1742</name>
</gene>
<dbReference type="EMBL" id="CP039355">
    <property type="protein sequence ID" value="QCE14737.1"/>
    <property type="molecule type" value="Genomic_DNA"/>
</dbReference>
<reference evidence="2 3" key="1">
    <citation type="submission" date="2019-04" db="EMBL/GenBank/DDBJ databases">
        <title>An improved genome assembly and genetic linkage map for asparagus bean, Vigna unguiculata ssp. sesquipedialis.</title>
        <authorList>
            <person name="Xia Q."/>
            <person name="Zhang R."/>
            <person name="Dong Y."/>
        </authorList>
    </citation>
    <scope>NUCLEOTIDE SEQUENCE [LARGE SCALE GENOMIC DNA]</scope>
    <source>
        <tissue evidence="2">Leaf</tissue>
    </source>
</reference>
<protein>
    <submittedName>
        <fullName evidence="2">Uncharacterized protein</fullName>
    </submittedName>
</protein>
<evidence type="ECO:0000256" key="1">
    <source>
        <dbReference type="SAM" id="SignalP"/>
    </source>
</evidence>
<feature type="signal peptide" evidence="1">
    <location>
        <begin position="1"/>
        <end position="17"/>
    </location>
</feature>
<evidence type="ECO:0000313" key="2">
    <source>
        <dbReference type="EMBL" id="QCE14737.1"/>
    </source>
</evidence>
<dbReference type="AlphaFoldDB" id="A0A4D6NSJ3"/>
<proteinExistence type="predicted"/>
<accession>A0A4D6NSJ3</accession>
<name>A0A4D6NSJ3_VIGUN</name>
<dbReference type="Proteomes" id="UP000501690">
    <property type="component" value="Linkage Group LG11"/>
</dbReference>
<keyword evidence="1" id="KW-0732">Signal</keyword>
<feature type="chain" id="PRO_5020030735" evidence="1">
    <location>
        <begin position="18"/>
        <end position="119"/>
    </location>
</feature>